<evidence type="ECO:0000256" key="1">
    <source>
        <dbReference type="SAM" id="MobiDB-lite"/>
    </source>
</evidence>
<gene>
    <name evidence="3" type="ORF">GCM10023235_52620</name>
</gene>
<feature type="compositionally biased region" description="Polar residues" evidence="1">
    <location>
        <begin position="1"/>
        <end position="10"/>
    </location>
</feature>
<evidence type="ECO:0008006" key="5">
    <source>
        <dbReference type="Google" id="ProtNLM"/>
    </source>
</evidence>
<protein>
    <recommendedName>
        <fullName evidence="5">Secreted protein</fullName>
    </recommendedName>
</protein>
<dbReference type="EMBL" id="BAABIS010000001">
    <property type="protein sequence ID" value="GAA4867526.1"/>
    <property type="molecule type" value="Genomic_DNA"/>
</dbReference>
<sequence length="459" mass="47452">MGTPVITQKQGAVAGLPAQAGRQPVPRGPRGALGRLRSQAQTPPGRLRLAGGVLAALVLLFGTVAAWQVADRAVVASQVVSHSQPLSQDAAEIYRSLADADTTAAGGFLLAGAEPPEIRKRYQDDLATAARLLAQAAARTGSSPEAQRSVAELNQQLPRYAGLVETARANDRQGLPLGGAYLRYASKLMQQTMLPNAQKLVDAEAEQLDRDQETASAYPLVALLLGLLALGALARYQVVLFRRTNRVFNVGLVGASAAVLVAVVWLAAGSAAAGSALADSRQTGSRPLAELNRVRISALQAHAAENLNLVDRGSSDTYSKAWKTLADPLNGPSRQPGSVAWASEVAPSGANAAMTEAGKQFAAWQKRHQAAADQQASGDYDAALRATLSATGGDTSDAAFKAMDEQFGKAAAVEQGRFEAAASGVGGSLELLAVGAAVLAVGAAIGVVRGVGRRLAEYR</sequence>
<feature type="transmembrane region" description="Helical" evidence="2">
    <location>
        <begin position="47"/>
        <end position="67"/>
    </location>
</feature>
<comment type="caution">
    <text evidence="3">The sequence shown here is derived from an EMBL/GenBank/DDBJ whole genome shotgun (WGS) entry which is preliminary data.</text>
</comment>
<organism evidence="3 4">
    <name type="scientific">Kitasatospora terrestris</name>
    <dbReference type="NCBI Taxonomy" id="258051"/>
    <lineage>
        <taxon>Bacteria</taxon>
        <taxon>Bacillati</taxon>
        <taxon>Actinomycetota</taxon>
        <taxon>Actinomycetes</taxon>
        <taxon>Kitasatosporales</taxon>
        <taxon>Streptomycetaceae</taxon>
        <taxon>Kitasatospora</taxon>
    </lineage>
</organism>
<keyword evidence="2" id="KW-0812">Transmembrane</keyword>
<keyword evidence="2" id="KW-1133">Transmembrane helix</keyword>
<feature type="transmembrane region" description="Helical" evidence="2">
    <location>
        <begin position="248"/>
        <end position="268"/>
    </location>
</feature>
<dbReference type="RefSeq" id="WP_345699343.1">
    <property type="nucleotide sequence ID" value="NZ_BAABIS010000001.1"/>
</dbReference>
<accession>A0ABP9E2N6</accession>
<name>A0ABP9E2N6_9ACTN</name>
<reference evidence="4" key="1">
    <citation type="journal article" date="2019" name="Int. J. Syst. Evol. Microbiol.">
        <title>The Global Catalogue of Microorganisms (GCM) 10K type strain sequencing project: providing services to taxonomists for standard genome sequencing and annotation.</title>
        <authorList>
            <consortium name="The Broad Institute Genomics Platform"/>
            <consortium name="The Broad Institute Genome Sequencing Center for Infectious Disease"/>
            <person name="Wu L."/>
            <person name="Ma J."/>
        </authorList>
    </citation>
    <scope>NUCLEOTIDE SEQUENCE [LARGE SCALE GENOMIC DNA]</scope>
    <source>
        <strain evidence="4">JCM 13006</strain>
    </source>
</reference>
<feature type="compositionally biased region" description="Low complexity" evidence="1">
    <location>
        <begin position="28"/>
        <end position="37"/>
    </location>
</feature>
<evidence type="ECO:0000256" key="2">
    <source>
        <dbReference type="SAM" id="Phobius"/>
    </source>
</evidence>
<evidence type="ECO:0000313" key="3">
    <source>
        <dbReference type="EMBL" id="GAA4867526.1"/>
    </source>
</evidence>
<feature type="transmembrane region" description="Helical" evidence="2">
    <location>
        <begin position="217"/>
        <end position="236"/>
    </location>
</feature>
<proteinExistence type="predicted"/>
<evidence type="ECO:0000313" key="4">
    <source>
        <dbReference type="Proteomes" id="UP001501752"/>
    </source>
</evidence>
<feature type="region of interest" description="Disordered" evidence="1">
    <location>
        <begin position="1"/>
        <end position="42"/>
    </location>
</feature>
<dbReference type="Proteomes" id="UP001501752">
    <property type="component" value="Unassembled WGS sequence"/>
</dbReference>
<keyword evidence="4" id="KW-1185">Reference proteome</keyword>
<feature type="transmembrane region" description="Helical" evidence="2">
    <location>
        <begin position="431"/>
        <end position="452"/>
    </location>
</feature>
<keyword evidence="2" id="KW-0472">Membrane</keyword>